<reference evidence="2 3" key="1">
    <citation type="journal article" date="2012" name="Genome Biol.">
        <title>Genome and low-iron response of an oceanic diatom adapted to chronic iron limitation.</title>
        <authorList>
            <person name="Lommer M."/>
            <person name="Specht M."/>
            <person name="Roy A.S."/>
            <person name="Kraemer L."/>
            <person name="Andreson R."/>
            <person name="Gutowska M.A."/>
            <person name="Wolf J."/>
            <person name="Bergner S.V."/>
            <person name="Schilhabel M.B."/>
            <person name="Klostermeier U.C."/>
            <person name="Beiko R.G."/>
            <person name="Rosenstiel P."/>
            <person name="Hippler M."/>
            <person name="Laroche J."/>
        </authorList>
    </citation>
    <scope>NUCLEOTIDE SEQUENCE [LARGE SCALE GENOMIC DNA]</scope>
    <source>
        <strain evidence="2 3">CCMP1005</strain>
    </source>
</reference>
<feature type="compositionally biased region" description="Polar residues" evidence="1">
    <location>
        <begin position="31"/>
        <end position="46"/>
    </location>
</feature>
<dbReference type="EMBL" id="AGNL01011383">
    <property type="protein sequence ID" value="EJK68417.1"/>
    <property type="molecule type" value="Genomic_DNA"/>
</dbReference>
<accession>K0TD34</accession>
<gene>
    <name evidence="2" type="ORF">THAOC_10408</name>
</gene>
<feature type="non-terminal residue" evidence="2">
    <location>
        <position position="652"/>
    </location>
</feature>
<dbReference type="AlphaFoldDB" id="K0TD34"/>
<evidence type="ECO:0000313" key="2">
    <source>
        <dbReference type="EMBL" id="EJK68417.1"/>
    </source>
</evidence>
<comment type="caution">
    <text evidence="2">The sequence shown here is derived from an EMBL/GenBank/DDBJ whole genome shotgun (WGS) entry which is preliminary data.</text>
</comment>
<organism evidence="2 3">
    <name type="scientific">Thalassiosira oceanica</name>
    <name type="common">Marine diatom</name>
    <dbReference type="NCBI Taxonomy" id="159749"/>
    <lineage>
        <taxon>Eukaryota</taxon>
        <taxon>Sar</taxon>
        <taxon>Stramenopiles</taxon>
        <taxon>Ochrophyta</taxon>
        <taxon>Bacillariophyta</taxon>
        <taxon>Coscinodiscophyceae</taxon>
        <taxon>Thalassiosirophycidae</taxon>
        <taxon>Thalassiosirales</taxon>
        <taxon>Thalassiosiraceae</taxon>
        <taxon>Thalassiosira</taxon>
    </lineage>
</organism>
<proteinExistence type="predicted"/>
<sequence length="652" mass="73302">MQDAANRQSNDHPDTGTCSKRRRRTDPISKENVQPSTSDADPSVKLSDNTSEIFAESNCDADPFAKFLNPSRIFAEPNGKYFSNTPNLFARYIDCESVDAIPSGLDQFDELASVQERHPKSRMIFDISNRLGLRDDGSPKHPVVFGGSLGALGSITSLALINFPPLTNRDQITKCHCWQKDGKLGEGCLQIIVDWAVDILVHVYDKDRDVSECLVRSCWGFVDITPIGGPGSWAYGPDTKSHYSKVAESVKEPSKAILTDLVKTLPNLESLVVFGALPFEYAIKEDWFSNHLINQPIDMCLFHPLQAKMHVMDMAQALAWANAISCSLAAAMGCAPIKITPDILMIFYLPANKDASTDEARKTNLLAGILRAGGCTDLAAGVTKMLRCQDKKSPDAAYVDYAVKGTLLLTGVSIPEKQYNPFRRCIEVVEEAIDSKMVELEDEETCDEWTEAQEEKLLEIQSVLSGCGLAWILLSLAIKSPEQCRNRARTARLNQISRRHKAGKELTEEEKDFLAKYEAARAKDNERKSELYYANKARYDEIGSKDREELTEEEKDFLAKYEADRAKANEYGREWRSSNKARSEDIARRLAAREEVTKEEKDFLAKYEADPGPKANERKLEWYYANKARYDEIGSKAREELTKEEEDFLAKY</sequence>
<evidence type="ECO:0000313" key="3">
    <source>
        <dbReference type="Proteomes" id="UP000266841"/>
    </source>
</evidence>
<protein>
    <submittedName>
        <fullName evidence="2">Uncharacterized protein</fullName>
    </submittedName>
</protein>
<feature type="region of interest" description="Disordered" evidence="1">
    <location>
        <begin position="1"/>
        <end position="46"/>
    </location>
</feature>
<keyword evidence="3" id="KW-1185">Reference proteome</keyword>
<evidence type="ECO:0000256" key="1">
    <source>
        <dbReference type="SAM" id="MobiDB-lite"/>
    </source>
</evidence>
<name>K0TD34_THAOC</name>
<dbReference type="Proteomes" id="UP000266841">
    <property type="component" value="Unassembled WGS sequence"/>
</dbReference>